<proteinExistence type="inferred from homology"/>
<evidence type="ECO:0000256" key="10">
    <source>
        <dbReference type="ARBA" id="ARBA00023170"/>
    </source>
</evidence>
<keyword evidence="3" id="KW-0600">Photoreceptor protein</keyword>
<dbReference type="GO" id="GO:0009881">
    <property type="term" value="F:photoreceptor activity"/>
    <property type="evidence" value="ECO:0007669"/>
    <property type="project" value="UniProtKB-KW"/>
</dbReference>
<keyword evidence="10" id="KW-0675">Receptor</keyword>
<evidence type="ECO:0000256" key="7">
    <source>
        <dbReference type="ARBA" id="ARBA00022989"/>
    </source>
</evidence>
<sequence length="159" mass="17331">MITVPLLLAELVLVLRLDKGKTKSLITRLAAAAVLMIVLGYPGEMSPNGSTARIVWGIASLIPFLYILYVLFVEMTKSLDDQPAGIKPIVSGLRWIILITWSFYPVAYFIPVIDGGVTGEVIRQSGYSIADILAKPAFCLLVYLIARRKSAADNFSEAA</sequence>
<protein>
    <submittedName>
        <fullName evidence="13">Unannotated protein</fullName>
    </submittedName>
</protein>
<evidence type="ECO:0000313" key="13">
    <source>
        <dbReference type="EMBL" id="CAB4972072.1"/>
    </source>
</evidence>
<dbReference type="Gene3D" id="1.20.1070.10">
    <property type="entry name" value="Rhodopsin 7-helix transmembrane proteins"/>
    <property type="match status" value="1"/>
</dbReference>
<evidence type="ECO:0000256" key="4">
    <source>
        <dbReference type="ARBA" id="ARBA00022606"/>
    </source>
</evidence>
<dbReference type="PANTHER" id="PTHR28286:SF2">
    <property type="entry name" value="BACTERIORHODOPSIN _OPSIN, NOPA (EUROFUNG)"/>
    <property type="match status" value="1"/>
</dbReference>
<keyword evidence="6" id="KW-0681">Retinal protein</keyword>
<dbReference type="SUPFAM" id="SSF81321">
    <property type="entry name" value="Family A G protein-coupled receptor-like"/>
    <property type="match status" value="1"/>
</dbReference>
<evidence type="ECO:0000256" key="5">
    <source>
        <dbReference type="ARBA" id="ARBA00022692"/>
    </source>
</evidence>
<keyword evidence="8" id="KW-0157">Chromophore</keyword>
<keyword evidence="9 11" id="KW-0472">Membrane</keyword>
<dbReference type="PANTHER" id="PTHR28286">
    <property type="match status" value="1"/>
</dbReference>
<feature type="transmembrane region" description="Helical" evidence="11">
    <location>
        <begin position="93"/>
        <end position="113"/>
    </location>
</feature>
<evidence type="ECO:0000256" key="8">
    <source>
        <dbReference type="ARBA" id="ARBA00022991"/>
    </source>
</evidence>
<comment type="subcellular location">
    <subcellularLocation>
        <location evidence="1">Membrane</location>
        <topology evidence="1">Multi-pass membrane protein</topology>
    </subcellularLocation>
</comment>
<gene>
    <name evidence="12" type="ORF">UFOPK2683_01159</name>
    <name evidence="13" type="ORF">UFOPK3897_00520</name>
</gene>
<dbReference type="GO" id="GO:0016020">
    <property type="term" value="C:membrane"/>
    <property type="evidence" value="ECO:0007669"/>
    <property type="project" value="UniProtKB-SubCell"/>
</dbReference>
<accession>A0A6J7LXR5</accession>
<keyword evidence="5 11" id="KW-0812">Transmembrane</keyword>
<feature type="transmembrane region" description="Helical" evidence="11">
    <location>
        <begin position="54"/>
        <end position="72"/>
    </location>
</feature>
<evidence type="ECO:0000256" key="11">
    <source>
        <dbReference type="SAM" id="Phobius"/>
    </source>
</evidence>
<dbReference type="PRINTS" id="PR00251">
    <property type="entry name" value="BACTRLOPSIN"/>
</dbReference>
<evidence type="ECO:0000313" key="12">
    <source>
        <dbReference type="EMBL" id="CAB4729055.1"/>
    </source>
</evidence>
<organism evidence="13">
    <name type="scientific">freshwater metagenome</name>
    <dbReference type="NCBI Taxonomy" id="449393"/>
    <lineage>
        <taxon>unclassified sequences</taxon>
        <taxon>metagenomes</taxon>
        <taxon>ecological metagenomes</taxon>
    </lineage>
</organism>
<dbReference type="EMBL" id="CAEZYK010000072">
    <property type="protein sequence ID" value="CAB4729055.1"/>
    <property type="molecule type" value="Genomic_DNA"/>
</dbReference>
<dbReference type="SMART" id="SM01021">
    <property type="entry name" value="Bac_rhodopsin"/>
    <property type="match status" value="1"/>
</dbReference>
<evidence type="ECO:0000256" key="2">
    <source>
        <dbReference type="ARBA" id="ARBA00008130"/>
    </source>
</evidence>
<dbReference type="EMBL" id="CAFBOF010000006">
    <property type="protein sequence ID" value="CAB4972072.1"/>
    <property type="molecule type" value="Genomic_DNA"/>
</dbReference>
<keyword evidence="7 11" id="KW-1133">Transmembrane helix</keyword>
<evidence type="ECO:0000256" key="3">
    <source>
        <dbReference type="ARBA" id="ARBA00022543"/>
    </source>
</evidence>
<feature type="transmembrane region" description="Helical" evidence="11">
    <location>
        <begin position="125"/>
        <end position="146"/>
    </location>
</feature>
<dbReference type="AlphaFoldDB" id="A0A6J7LXR5"/>
<dbReference type="GO" id="GO:0007602">
    <property type="term" value="P:phototransduction"/>
    <property type="evidence" value="ECO:0007669"/>
    <property type="project" value="UniProtKB-KW"/>
</dbReference>
<dbReference type="InterPro" id="IPR001425">
    <property type="entry name" value="Arc/bac/fun_rhodopsins"/>
</dbReference>
<feature type="transmembrane region" description="Helical" evidence="11">
    <location>
        <begin position="25"/>
        <end position="42"/>
    </location>
</feature>
<reference evidence="13" key="1">
    <citation type="submission" date="2020-05" db="EMBL/GenBank/DDBJ databases">
        <authorList>
            <person name="Chiriac C."/>
            <person name="Salcher M."/>
            <person name="Ghai R."/>
            <person name="Kavagutti S V."/>
        </authorList>
    </citation>
    <scope>NUCLEOTIDE SEQUENCE</scope>
</reference>
<evidence type="ECO:0000256" key="1">
    <source>
        <dbReference type="ARBA" id="ARBA00004141"/>
    </source>
</evidence>
<name>A0A6J7LXR5_9ZZZZ</name>
<evidence type="ECO:0000256" key="9">
    <source>
        <dbReference type="ARBA" id="ARBA00023136"/>
    </source>
</evidence>
<comment type="similarity">
    <text evidence="2">Belongs to the archaeal/bacterial/fungal opsin family.</text>
</comment>
<keyword evidence="4" id="KW-0716">Sensory transduction</keyword>
<evidence type="ECO:0000256" key="6">
    <source>
        <dbReference type="ARBA" id="ARBA00022925"/>
    </source>
</evidence>
<dbReference type="Pfam" id="PF01036">
    <property type="entry name" value="Bac_rhodopsin"/>
    <property type="match status" value="1"/>
</dbReference>